<dbReference type="EMBL" id="JBHTLX010000008">
    <property type="protein sequence ID" value="MFD1247656.1"/>
    <property type="molecule type" value="Genomic_DNA"/>
</dbReference>
<comment type="caution">
    <text evidence="1">The sequence shown here is derived from an EMBL/GenBank/DDBJ whole genome shotgun (WGS) entry which is preliminary data.</text>
</comment>
<dbReference type="Pfam" id="PF10604">
    <property type="entry name" value="Polyketide_cyc2"/>
    <property type="match status" value="1"/>
</dbReference>
<evidence type="ECO:0000313" key="2">
    <source>
        <dbReference type="Proteomes" id="UP001597229"/>
    </source>
</evidence>
<protein>
    <submittedName>
        <fullName evidence="1">SRPBCC family protein</fullName>
    </submittedName>
</protein>
<dbReference type="RefSeq" id="WP_367920910.1">
    <property type="nucleotide sequence ID" value="NZ_BAABAC010000037.1"/>
</dbReference>
<reference evidence="2" key="1">
    <citation type="journal article" date="2019" name="Int. J. Syst. Evol. Microbiol.">
        <title>The Global Catalogue of Microorganisms (GCM) 10K type strain sequencing project: providing services to taxonomists for standard genome sequencing and annotation.</title>
        <authorList>
            <consortium name="The Broad Institute Genomics Platform"/>
            <consortium name="The Broad Institute Genome Sequencing Center for Infectious Disease"/>
            <person name="Wu L."/>
            <person name="Ma J."/>
        </authorList>
    </citation>
    <scope>NUCLEOTIDE SEQUENCE [LARGE SCALE GENOMIC DNA]</scope>
    <source>
        <strain evidence="2">CCUG 52478</strain>
    </source>
</reference>
<organism evidence="1 2">
    <name type="scientific">Nocardioides ginsengisoli</name>
    <dbReference type="NCBI Taxonomy" id="363868"/>
    <lineage>
        <taxon>Bacteria</taxon>
        <taxon>Bacillati</taxon>
        <taxon>Actinomycetota</taxon>
        <taxon>Actinomycetes</taxon>
        <taxon>Propionibacteriales</taxon>
        <taxon>Nocardioidaceae</taxon>
        <taxon>Nocardioides</taxon>
    </lineage>
</organism>
<dbReference type="InterPro" id="IPR019587">
    <property type="entry name" value="Polyketide_cyclase/dehydratase"/>
</dbReference>
<evidence type="ECO:0000313" key="1">
    <source>
        <dbReference type="EMBL" id="MFD1247656.1"/>
    </source>
</evidence>
<keyword evidence="2" id="KW-1185">Reference proteome</keyword>
<name>A0ABW3VXA7_9ACTN</name>
<gene>
    <name evidence="1" type="ORF">ACFQ3F_07640</name>
</gene>
<dbReference type="InterPro" id="IPR023393">
    <property type="entry name" value="START-like_dom_sf"/>
</dbReference>
<proteinExistence type="predicted"/>
<dbReference type="Proteomes" id="UP001597229">
    <property type="component" value="Unassembled WGS sequence"/>
</dbReference>
<sequence length="136" mass="14796">MTTREVEIAAGARAVWDVVAAPAAHPRLDPRVRLVESNGADGTAGSSYVVAVGSTRLRYMITDAVPGDRLVADVFRGERRVAEQRGELTASERGVVLAWTVTQWAPWPLRGLMARVCRKALPRWLAAVEREATGAF</sequence>
<dbReference type="Gene3D" id="3.30.530.20">
    <property type="match status" value="1"/>
</dbReference>
<accession>A0ABW3VXA7</accession>
<dbReference type="SUPFAM" id="SSF55961">
    <property type="entry name" value="Bet v1-like"/>
    <property type="match status" value="1"/>
</dbReference>